<keyword evidence="4" id="KW-0238">DNA-binding</keyword>
<organism evidence="7 8">
    <name type="scientific">Camelina sativa</name>
    <name type="common">False flax</name>
    <name type="synonym">Myagrum sativum</name>
    <dbReference type="NCBI Taxonomy" id="90675"/>
    <lineage>
        <taxon>Eukaryota</taxon>
        <taxon>Viridiplantae</taxon>
        <taxon>Streptophyta</taxon>
        <taxon>Embryophyta</taxon>
        <taxon>Tracheophyta</taxon>
        <taxon>Spermatophyta</taxon>
        <taxon>Magnoliopsida</taxon>
        <taxon>eudicotyledons</taxon>
        <taxon>Gunneridae</taxon>
        <taxon>Pentapetalae</taxon>
        <taxon>rosids</taxon>
        <taxon>malvids</taxon>
        <taxon>Brassicales</taxon>
        <taxon>Brassicaceae</taxon>
        <taxon>Camelineae</taxon>
        <taxon>Camelina</taxon>
    </lineage>
</organism>
<keyword evidence="2 5" id="KW-0863">Zinc-finger</keyword>
<evidence type="ECO:0000256" key="5">
    <source>
        <dbReference type="PROSITE-ProRule" id="PRU00723"/>
    </source>
</evidence>
<feature type="zinc finger region" description="C3H1-type" evidence="5">
    <location>
        <begin position="55"/>
        <end position="83"/>
    </location>
</feature>
<dbReference type="InterPro" id="IPR050974">
    <property type="entry name" value="Plant_ZF_CCCH"/>
</dbReference>
<dbReference type="SUPFAM" id="SSF90229">
    <property type="entry name" value="CCCH zinc finger"/>
    <property type="match status" value="2"/>
</dbReference>
<dbReference type="Gene3D" id="4.10.1000.10">
    <property type="entry name" value="Zinc finger, CCCH-type"/>
    <property type="match status" value="1"/>
</dbReference>
<dbReference type="InterPro" id="IPR000571">
    <property type="entry name" value="Znf_CCCH"/>
</dbReference>
<evidence type="ECO:0000313" key="7">
    <source>
        <dbReference type="Proteomes" id="UP000694864"/>
    </source>
</evidence>
<dbReference type="PANTHER" id="PTHR12506">
    <property type="entry name" value="PROTEIN PHOSPHATASE RELATED"/>
    <property type="match status" value="1"/>
</dbReference>
<accession>A0ABM1QXJ9</accession>
<dbReference type="RefSeq" id="XP_019091487.1">
    <property type="nucleotide sequence ID" value="XM_019235942.1"/>
</dbReference>
<reference evidence="8" key="2">
    <citation type="submission" date="2025-08" db="UniProtKB">
        <authorList>
            <consortium name="RefSeq"/>
        </authorList>
    </citation>
    <scope>IDENTIFICATION</scope>
    <source>
        <tissue evidence="8">Leaf</tissue>
    </source>
</reference>
<dbReference type="Gene3D" id="6.10.250.3220">
    <property type="match status" value="1"/>
</dbReference>
<keyword evidence="1 5" id="KW-0479">Metal-binding</keyword>
<dbReference type="PROSITE" id="PS50103">
    <property type="entry name" value="ZF_C3H1"/>
    <property type="match status" value="2"/>
</dbReference>
<dbReference type="SMART" id="SM00356">
    <property type="entry name" value="ZnF_C3H1"/>
    <property type="match status" value="2"/>
</dbReference>
<sequence>MSDKKLPERPGKPECGYYLITGNCNLKKRCKYHHPKNIIPIEPGLALNDNGLPLRPNQAVCPHFSRFGLCKSGPACKFDHSTKPSSSSSSARK</sequence>
<feature type="zinc finger region" description="C3H1-type" evidence="5">
    <location>
        <begin position="9"/>
        <end position="37"/>
    </location>
</feature>
<evidence type="ECO:0000313" key="8">
    <source>
        <dbReference type="RefSeq" id="XP_019091487.1"/>
    </source>
</evidence>
<proteinExistence type="predicted"/>
<evidence type="ECO:0000256" key="3">
    <source>
        <dbReference type="ARBA" id="ARBA00022833"/>
    </source>
</evidence>
<evidence type="ECO:0000259" key="6">
    <source>
        <dbReference type="PROSITE" id="PS50103"/>
    </source>
</evidence>
<feature type="domain" description="C3H1-type" evidence="6">
    <location>
        <begin position="9"/>
        <end position="37"/>
    </location>
</feature>
<evidence type="ECO:0000256" key="1">
    <source>
        <dbReference type="ARBA" id="ARBA00022723"/>
    </source>
</evidence>
<evidence type="ECO:0000256" key="2">
    <source>
        <dbReference type="ARBA" id="ARBA00022771"/>
    </source>
</evidence>
<dbReference type="InterPro" id="IPR036855">
    <property type="entry name" value="Znf_CCCH_sf"/>
</dbReference>
<gene>
    <name evidence="8" type="primary">LOC109128836</name>
</gene>
<keyword evidence="3 5" id="KW-0862">Zinc</keyword>
<evidence type="ECO:0000256" key="4">
    <source>
        <dbReference type="ARBA" id="ARBA00023125"/>
    </source>
</evidence>
<keyword evidence="7" id="KW-1185">Reference proteome</keyword>
<dbReference type="PANTHER" id="PTHR12506:SF20">
    <property type="entry name" value="ZINC FINGER CCCH DOMAIN-CONTAINING PROTEIN 67"/>
    <property type="match status" value="1"/>
</dbReference>
<dbReference type="GeneID" id="109128836"/>
<feature type="domain" description="C3H1-type" evidence="6">
    <location>
        <begin position="55"/>
        <end position="83"/>
    </location>
</feature>
<dbReference type="Proteomes" id="UP000694864">
    <property type="component" value="Chromosome 14"/>
</dbReference>
<name>A0ABM1QXJ9_CAMSA</name>
<dbReference type="Pfam" id="PF00642">
    <property type="entry name" value="zf-CCCH"/>
    <property type="match status" value="2"/>
</dbReference>
<protein>
    <submittedName>
        <fullName evidence="8">Zinc finger CCCH domain-containing protein 13-like</fullName>
    </submittedName>
</protein>
<reference evidence="7" key="1">
    <citation type="journal article" date="2014" name="Nat. Commun.">
        <title>The emerging biofuel crop Camelina sativa retains a highly undifferentiated hexaploid genome structure.</title>
        <authorList>
            <person name="Kagale S."/>
            <person name="Koh C."/>
            <person name="Nixon J."/>
            <person name="Bollina V."/>
            <person name="Clarke W.E."/>
            <person name="Tuteja R."/>
            <person name="Spillane C."/>
            <person name="Robinson S.J."/>
            <person name="Links M.G."/>
            <person name="Clarke C."/>
            <person name="Higgins E.E."/>
            <person name="Huebert T."/>
            <person name="Sharpe A.G."/>
            <person name="Parkin I.A."/>
        </authorList>
    </citation>
    <scope>NUCLEOTIDE SEQUENCE [LARGE SCALE GENOMIC DNA]</scope>
    <source>
        <strain evidence="7">cv. DH55</strain>
    </source>
</reference>